<dbReference type="InterPro" id="IPR052956">
    <property type="entry name" value="Mesenchyme-surface_protein"/>
</dbReference>
<proteinExistence type="predicted"/>
<organism evidence="6 7">
    <name type="scientific">Sandarakinorhabdus glacialis</name>
    <dbReference type="NCBI Taxonomy" id="1614636"/>
    <lineage>
        <taxon>Bacteria</taxon>
        <taxon>Pseudomonadati</taxon>
        <taxon>Pseudomonadota</taxon>
        <taxon>Alphaproteobacteria</taxon>
        <taxon>Sphingomonadales</taxon>
        <taxon>Sphingosinicellaceae</taxon>
        <taxon>Sandarakinorhabdus</taxon>
    </lineage>
</organism>
<dbReference type="InterPro" id="IPR011044">
    <property type="entry name" value="Quino_amine_DH_bsu"/>
</dbReference>
<reference evidence="6" key="1">
    <citation type="journal article" date="2014" name="Int. J. Syst. Evol. Microbiol.">
        <title>Complete genome sequence of Corynebacterium casei LMG S-19264T (=DSM 44701T), isolated from a smear-ripened cheese.</title>
        <authorList>
            <consortium name="US DOE Joint Genome Institute (JGI-PGF)"/>
            <person name="Walter F."/>
            <person name="Albersmeier A."/>
            <person name="Kalinowski J."/>
            <person name="Ruckert C."/>
        </authorList>
    </citation>
    <scope>NUCLEOTIDE SEQUENCE</scope>
    <source>
        <strain evidence="6">CGMCC 1.15519</strain>
    </source>
</reference>
<evidence type="ECO:0000313" key="6">
    <source>
        <dbReference type="EMBL" id="GGE17238.1"/>
    </source>
</evidence>
<dbReference type="SUPFAM" id="SSF50969">
    <property type="entry name" value="YVTN repeat-like/Quinoprotein amine dehydrogenase"/>
    <property type="match status" value="1"/>
</dbReference>
<dbReference type="InterPro" id="IPR038081">
    <property type="entry name" value="CalX-like_sf"/>
</dbReference>
<keyword evidence="7" id="KW-1185">Reference proteome</keyword>
<dbReference type="InterPro" id="IPR003644">
    <property type="entry name" value="Calx_beta"/>
</dbReference>
<keyword evidence="3" id="KW-0106">Calcium</keyword>
<accession>A0A916ZX92</accession>
<evidence type="ECO:0000313" key="7">
    <source>
        <dbReference type="Proteomes" id="UP000635071"/>
    </source>
</evidence>
<reference evidence="6" key="2">
    <citation type="submission" date="2020-09" db="EMBL/GenBank/DDBJ databases">
        <authorList>
            <person name="Sun Q."/>
            <person name="Zhou Y."/>
        </authorList>
    </citation>
    <scope>NUCLEOTIDE SEQUENCE</scope>
    <source>
        <strain evidence="6">CGMCC 1.15519</strain>
    </source>
</reference>
<dbReference type="EMBL" id="BMJM01000009">
    <property type="protein sequence ID" value="GGE17238.1"/>
    <property type="molecule type" value="Genomic_DNA"/>
</dbReference>
<dbReference type="PROSITE" id="PS00330">
    <property type="entry name" value="HEMOLYSIN_CALCIUM"/>
    <property type="match status" value="2"/>
</dbReference>
<dbReference type="GO" id="GO:0005509">
    <property type="term" value="F:calcium ion binding"/>
    <property type="evidence" value="ECO:0007669"/>
    <property type="project" value="InterPro"/>
</dbReference>
<evidence type="ECO:0000256" key="1">
    <source>
        <dbReference type="ARBA" id="ARBA00022729"/>
    </source>
</evidence>
<dbReference type="Gene3D" id="2.130.10.10">
    <property type="entry name" value="YVTN repeat-like/Quinoprotein amine dehydrogenase"/>
    <property type="match status" value="1"/>
</dbReference>
<feature type="domain" description="Calx-beta" evidence="4">
    <location>
        <begin position="343"/>
        <end position="398"/>
    </location>
</feature>
<keyword evidence="2" id="KW-0677">Repeat</keyword>
<dbReference type="PANTHER" id="PTHR46928">
    <property type="entry name" value="MESENCHYME-SPECIFIC CELL SURFACE GLYCOPROTEIN"/>
    <property type="match status" value="1"/>
</dbReference>
<evidence type="ECO:0008006" key="8">
    <source>
        <dbReference type="Google" id="ProtNLM"/>
    </source>
</evidence>
<dbReference type="PRINTS" id="PR00313">
    <property type="entry name" value="CABNDNGRPT"/>
</dbReference>
<dbReference type="InterPro" id="IPR018511">
    <property type="entry name" value="Hemolysin-typ_Ca-bd_CS"/>
</dbReference>
<dbReference type="SUPFAM" id="SSF51120">
    <property type="entry name" value="beta-Roll"/>
    <property type="match status" value="2"/>
</dbReference>
<feature type="domain" description="Calx-beta" evidence="4">
    <location>
        <begin position="611"/>
        <end position="730"/>
    </location>
</feature>
<dbReference type="Pfam" id="PF00353">
    <property type="entry name" value="HemolysinCabind"/>
    <property type="match status" value="2"/>
</dbReference>
<dbReference type="Proteomes" id="UP000635071">
    <property type="component" value="Unassembled WGS sequence"/>
</dbReference>
<dbReference type="GO" id="GO:0016020">
    <property type="term" value="C:membrane"/>
    <property type="evidence" value="ECO:0007669"/>
    <property type="project" value="InterPro"/>
</dbReference>
<dbReference type="GO" id="GO:0007154">
    <property type="term" value="P:cell communication"/>
    <property type="evidence" value="ECO:0007669"/>
    <property type="project" value="InterPro"/>
</dbReference>
<dbReference type="Gene3D" id="2.60.40.2030">
    <property type="match status" value="2"/>
</dbReference>
<dbReference type="RefSeq" id="WP_188763272.1">
    <property type="nucleotide sequence ID" value="NZ_BMJM01000009.1"/>
</dbReference>
<sequence>MLGDLNEFTNEESLAPLGAVGLAAMSLTLAETERYSYSFEGNAQELDQVYVSGNLTAVATLDIVHVNSEFVQTAMTASEHDPSVLALNFAAPGPAAGDIAFVGFSADRNDDLAFVALKTLAAGTVIYFNDQEWQGSAFNTGEGQVTWTATSDIPAGTIVTINSFGSVPVSNFGTTAGSSGLGSDGEIVYAYVGAAFAPTTFLAAIANDGFTVSGGTLAGTGLVVGQTAIDLGNGGTNPGEDVAIFNGVRNGATNFAGYLAAINNPANWLTQDGAGDQSLDGIGPDLPFSLAGFTTGSIETQTVGFQAATVSASEGNAGTTAYTFTVARSGGTAPTSFSGSIAAGATTATITINVAGDTLVEANENFALTLSSVTNSAGVTATIPAGTATATATIVNDDAAPSGIAAGDIAFVGFNADGNDDLAFVALKTIATGTVIYFNDQEWLGSAFNTGEGQVTWTATSDIAAGTIVTINSFSSAPVSNFGTTAGSSGLGSDGEIVYAYVGAAFAPTTFLAAVANDGFAVSGGTLAGTGLVVGQTAIDLGNGGTNPGEDVAMFNGARDGATTFAGYLAAINNPANWLTQDGTGDQSLDGIGPDLPFSLSGFTIGTVETQTVGFQNTGVSVAEDNAGTTAYTFTIVRSGGTTGQVDFSGSFAPGTTDTADYAGGTPPTSFSGSIAAGATSATITINVAGDTLVEASESFSLTLNGVTNSAGTPVALNANTAATGTIVNDDFPLAIGGINVYDAAPSLAGSAVTPTASDDIVLVRMGSIAGTVAGAESIAYEGGRVYATNIPGNAINVHSVTAAGTLVNESPILLSALPSYLPGGVNAVDIKNGIIAVGYENINPALAGFVALFNAADNSLIKTIQVGVLPDDVTFSPDGTKLLVANEGEALSAQGTISIIDLSGGAASATVTNTISFASLNGAEAALRDRGLAIAPGQPAAGDIEPEYITISADGTRAYVTLQEVNGVAVIDLADPTADKPLSIQPLGTIDRNLAGNALDTSDQDGGISIRNVDVHSLLQPDAIASFDVGGATYFITANEGDARVNITDSVRLGSAGYVLDPTLFPNAAAMKANADLGRLNVLTTVGDTDGDGDFDVIHTLGGRGISIFKQEADGSITKVRETGGEFEAIIAANHPTIFNSNQSIAASSVDARSDDKGPEPEGVTIGVVNGRTYAFVGLERVGGYMVYDVTDPANAVFVTYKPQTGADLGPETSVFISAANSPTGQALLLSGQEISNTVTLYSVQTQSEGDDVIYGGADGERWNGRGGNDVINGNGGNDIIDGGAGNDLLNGGEGIDTASYASATAGATVTLANTRPQATGGAGTDTLTGFENLLGSAFDDLLYGDTGNNRIDGGAGNDIIIAARGNDILSGGGGTNILQGGVDADVFSFDIVDNGAIDIITDFGVGSGDTVLFGPGVFVTDVKFAFLSTEATVNGFDVRNGARSIDLVLTLSSAAGTQQVHVLDAYGFASNNYWENMLGVDLTYAVPQPLGSEIIHIA</sequence>
<keyword evidence="1" id="KW-0732">Signal</keyword>
<dbReference type="InterPro" id="IPR011049">
    <property type="entry name" value="Serralysin-like_metalloprot_C"/>
</dbReference>
<comment type="caution">
    <text evidence="6">The sequence shown here is derived from an EMBL/GenBank/DDBJ whole genome shotgun (WGS) entry which is preliminary data.</text>
</comment>
<evidence type="ECO:0000259" key="5">
    <source>
        <dbReference type="Pfam" id="PF22494"/>
    </source>
</evidence>
<dbReference type="InterPro" id="IPR055188">
    <property type="entry name" value="Choice_anch_I"/>
</dbReference>
<dbReference type="PANTHER" id="PTHR46928:SF1">
    <property type="entry name" value="MESENCHYME-SPECIFIC CELL SURFACE GLYCOPROTEIN"/>
    <property type="match status" value="1"/>
</dbReference>
<dbReference type="NCBIfam" id="NF038117">
    <property type="entry name" value="choice_anch_I"/>
    <property type="match status" value="1"/>
</dbReference>
<dbReference type="Pfam" id="PF22494">
    <property type="entry name" value="choice_anch_I"/>
    <property type="match status" value="1"/>
</dbReference>
<evidence type="ECO:0000259" key="4">
    <source>
        <dbReference type="Pfam" id="PF03160"/>
    </source>
</evidence>
<evidence type="ECO:0000256" key="2">
    <source>
        <dbReference type="ARBA" id="ARBA00022737"/>
    </source>
</evidence>
<dbReference type="InterPro" id="IPR015943">
    <property type="entry name" value="WD40/YVTN_repeat-like_dom_sf"/>
</dbReference>
<name>A0A916ZX92_9SPHN</name>
<evidence type="ECO:0000256" key="3">
    <source>
        <dbReference type="ARBA" id="ARBA00022837"/>
    </source>
</evidence>
<gene>
    <name evidence="6" type="ORF">GCM10011529_24690</name>
</gene>
<protein>
    <recommendedName>
        <fullName evidence="8">Calx-beta domain-containing protein</fullName>
    </recommendedName>
</protein>
<dbReference type="SUPFAM" id="SSF141072">
    <property type="entry name" value="CalX-like"/>
    <property type="match status" value="2"/>
</dbReference>
<dbReference type="Pfam" id="PF03160">
    <property type="entry name" value="Calx-beta"/>
    <property type="match status" value="2"/>
</dbReference>
<feature type="domain" description="Choice-of-anchor I" evidence="5">
    <location>
        <begin position="818"/>
        <end position="1244"/>
    </location>
</feature>
<dbReference type="Gene3D" id="2.150.10.10">
    <property type="entry name" value="Serralysin-like metalloprotease, C-terminal"/>
    <property type="match status" value="2"/>
</dbReference>
<dbReference type="InterPro" id="IPR001343">
    <property type="entry name" value="Hemolysn_Ca-bd"/>
</dbReference>